<name>A0A438II94_VITVI</name>
<accession>A0A438II94</accession>
<proteinExistence type="predicted"/>
<evidence type="ECO:0000313" key="1">
    <source>
        <dbReference type="EMBL" id="RVW96426.1"/>
    </source>
</evidence>
<dbReference type="Proteomes" id="UP000288805">
    <property type="component" value="Unassembled WGS sequence"/>
</dbReference>
<gene>
    <name evidence="1" type="ORF">CK203_029765</name>
</gene>
<organism evidence="1 2">
    <name type="scientific">Vitis vinifera</name>
    <name type="common">Grape</name>
    <dbReference type="NCBI Taxonomy" id="29760"/>
    <lineage>
        <taxon>Eukaryota</taxon>
        <taxon>Viridiplantae</taxon>
        <taxon>Streptophyta</taxon>
        <taxon>Embryophyta</taxon>
        <taxon>Tracheophyta</taxon>
        <taxon>Spermatophyta</taxon>
        <taxon>Magnoliopsida</taxon>
        <taxon>eudicotyledons</taxon>
        <taxon>Gunneridae</taxon>
        <taxon>Pentapetalae</taxon>
        <taxon>rosids</taxon>
        <taxon>Vitales</taxon>
        <taxon>Vitaceae</taxon>
        <taxon>Viteae</taxon>
        <taxon>Vitis</taxon>
    </lineage>
</organism>
<dbReference type="AlphaFoldDB" id="A0A438II94"/>
<comment type="caution">
    <text evidence="1">The sequence shown here is derived from an EMBL/GenBank/DDBJ whole genome shotgun (WGS) entry which is preliminary data.</text>
</comment>
<reference evidence="1 2" key="1">
    <citation type="journal article" date="2018" name="PLoS Genet.">
        <title>Population sequencing reveals clonal diversity and ancestral inbreeding in the grapevine cultivar Chardonnay.</title>
        <authorList>
            <person name="Roach M.J."/>
            <person name="Johnson D.L."/>
            <person name="Bohlmann J."/>
            <person name="van Vuuren H.J."/>
            <person name="Jones S.J."/>
            <person name="Pretorius I.S."/>
            <person name="Schmidt S.A."/>
            <person name="Borneman A.R."/>
        </authorList>
    </citation>
    <scope>NUCLEOTIDE SEQUENCE [LARGE SCALE GENOMIC DNA]</scope>
    <source>
        <strain evidence="2">cv. Chardonnay</strain>
        <tissue evidence="1">Leaf</tissue>
    </source>
</reference>
<dbReference type="EMBL" id="QGNW01000107">
    <property type="protein sequence ID" value="RVW96426.1"/>
    <property type="molecule type" value="Genomic_DNA"/>
</dbReference>
<evidence type="ECO:0000313" key="2">
    <source>
        <dbReference type="Proteomes" id="UP000288805"/>
    </source>
</evidence>
<sequence>MEEGERVLGRVFSEKEVFEALTRLCGDKALGPNGFSMGSSMSLAFFRDFVTNNAFLVFTPKKGADDLKDFKLISLVGVVDELLAKVLANRIKKVMGTMESNV</sequence>
<protein>
    <submittedName>
        <fullName evidence="1">Uncharacterized protein</fullName>
    </submittedName>
</protein>